<dbReference type="AlphaFoldDB" id="A0A1G6M0N0"/>
<reference evidence="3" key="1">
    <citation type="submission" date="2016-10" db="EMBL/GenBank/DDBJ databases">
        <authorList>
            <person name="Varghese N."/>
            <person name="Submissions S."/>
        </authorList>
    </citation>
    <scope>NUCLEOTIDE SEQUENCE [LARGE SCALE GENOMIC DNA]</scope>
    <source>
        <strain evidence="3">IBRC-M 10403</strain>
    </source>
</reference>
<name>A0A1G6M0N0_9PSEU</name>
<evidence type="ECO:0000313" key="3">
    <source>
        <dbReference type="Proteomes" id="UP000199501"/>
    </source>
</evidence>
<dbReference type="Gene3D" id="3.60.21.10">
    <property type="match status" value="1"/>
</dbReference>
<dbReference type="STRING" id="1271860.SAMN05216174_102316"/>
<sequence>MVSDVHGNSEALARSGEGADALVVLGDLIDFVDYHDHGGGIMGQVFGAEKVSVFARLRRERLHTDAAEYAKRLWSGLENAADVVEEAVREQYKRLFAAMTAPTYATPGNVDVPGLWAEFAGDGVRVLDGEVAEVGGLRFGFVGGALLPPGAGPRRGGVFRPYLRTAADFDAATAALGPVDVLCSHIPPDVPELTYDVLARRLEIGSAGLLRAIREHAPRWSVFGHVHQPLAARLRVGRTECANVGHFQRTGWPYVLRW</sequence>
<feature type="domain" description="Calcineurin-like phosphoesterase" evidence="1">
    <location>
        <begin position="2"/>
        <end position="229"/>
    </location>
</feature>
<dbReference type="Pfam" id="PF00149">
    <property type="entry name" value="Metallophos"/>
    <property type="match status" value="1"/>
</dbReference>
<dbReference type="GO" id="GO:0016787">
    <property type="term" value="F:hydrolase activity"/>
    <property type="evidence" value="ECO:0007669"/>
    <property type="project" value="InterPro"/>
</dbReference>
<gene>
    <name evidence="2" type="ORF">SAMN05216174_102316</name>
</gene>
<dbReference type="SUPFAM" id="SSF56300">
    <property type="entry name" value="Metallo-dependent phosphatases"/>
    <property type="match status" value="1"/>
</dbReference>
<dbReference type="EMBL" id="FMZZ01000002">
    <property type="protein sequence ID" value="SDC48854.1"/>
    <property type="molecule type" value="Genomic_DNA"/>
</dbReference>
<accession>A0A1G6M0N0</accession>
<dbReference type="InterPro" id="IPR004843">
    <property type="entry name" value="Calcineurin-like_PHP"/>
</dbReference>
<dbReference type="InterPro" id="IPR029052">
    <property type="entry name" value="Metallo-depent_PP-like"/>
</dbReference>
<evidence type="ECO:0000313" key="2">
    <source>
        <dbReference type="EMBL" id="SDC48854.1"/>
    </source>
</evidence>
<evidence type="ECO:0000259" key="1">
    <source>
        <dbReference type="Pfam" id="PF00149"/>
    </source>
</evidence>
<organism evidence="2 3">
    <name type="scientific">Actinokineospora iranica</name>
    <dbReference type="NCBI Taxonomy" id="1271860"/>
    <lineage>
        <taxon>Bacteria</taxon>
        <taxon>Bacillati</taxon>
        <taxon>Actinomycetota</taxon>
        <taxon>Actinomycetes</taxon>
        <taxon>Pseudonocardiales</taxon>
        <taxon>Pseudonocardiaceae</taxon>
        <taxon>Actinokineospora</taxon>
    </lineage>
</organism>
<keyword evidence="3" id="KW-1185">Reference proteome</keyword>
<protein>
    <submittedName>
        <fullName evidence="2">Predicted phosphoesterase</fullName>
    </submittedName>
</protein>
<dbReference type="Proteomes" id="UP000199501">
    <property type="component" value="Unassembled WGS sequence"/>
</dbReference>
<proteinExistence type="predicted"/>